<dbReference type="AlphaFoldDB" id="A0A0F9TM87"/>
<dbReference type="EMBL" id="LAZR01000232">
    <property type="protein sequence ID" value="KKN80349.1"/>
    <property type="molecule type" value="Genomic_DNA"/>
</dbReference>
<dbReference type="InterPro" id="IPR012349">
    <property type="entry name" value="Split_barrel_FMN-bd"/>
</dbReference>
<gene>
    <name evidence="1" type="ORF">LCGC14_0330730</name>
</gene>
<comment type="caution">
    <text evidence="1">The sequence shown here is derived from an EMBL/GenBank/DDBJ whole genome shotgun (WGS) entry which is preliminary data.</text>
</comment>
<dbReference type="Pfam" id="PF04299">
    <property type="entry name" value="FMN_bind_2"/>
    <property type="match status" value="1"/>
</dbReference>
<dbReference type="PIRSF" id="PIRSF010372">
    <property type="entry name" value="PaiB"/>
    <property type="match status" value="1"/>
</dbReference>
<evidence type="ECO:0008006" key="2">
    <source>
        <dbReference type="Google" id="ProtNLM"/>
    </source>
</evidence>
<dbReference type="PANTHER" id="PTHR35802">
    <property type="entry name" value="PROTEASE SYNTHASE AND SPORULATION PROTEIN PAI 2"/>
    <property type="match status" value="1"/>
</dbReference>
<proteinExistence type="predicted"/>
<reference evidence="1" key="1">
    <citation type="journal article" date="2015" name="Nature">
        <title>Complex archaea that bridge the gap between prokaryotes and eukaryotes.</title>
        <authorList>
            <person name="Spang A."/>
            <person name="Saw J.H."/>
            <person name="Jorgensen S.L."/>
            <person name="Zaremba-Niedzwiedzka K."/>
            <person name="Martijn J."/>
            <person name="Lind A.E."/>
            <person name="van Eijk R."/>
            <person name="Schleper C."/>
            <person name="Guy L."/>
            <person name="Ettema T.J."/>
        </authorList>
    </citation>
    <scope>NUCLEOTIDE SEQUENCE</scope>
</reference>
<accession>A0A0F9TM87</accession>
<organism evidence="1">
    <name type="scientific">marine sediment metagenome</name>
    <dbReference type="NCBI Taxonomy" id="412755"/>
    <lineage>
        <taxon>unclassified sequences</taxon>
        <taxon>metagenomes</taxon>
        <taxon>ecological metagenomes</taxon>
    </lineage>
</organism>
<dbReference type="Gene3D" id="2.30.110.10">
    <property type="entry name" value="Electron Transport, Fmn-binding Protein, Chain A"/>
    <property type="match status" value="1"/>
</dbReference>
<dbReference type="SUPFAM" id="SSF50475">
    <property type="entry name" value="FMN-binding split barrel"/>
    <property type="match status" value="1"/>
</dbReference>
<sequence>MHPNPVYHDADTAKNIAFARDRSFGVLAAAGDDEPLMSHVPFLLNEAGDQADLHLVRSNPIARALTSALPVKLAISGGDSYVSPDWYDIDDQVPTWNYVAVHLSGTLELRPQEELLDLLDRQSAWFEDRLLPKPPWTTAKMNPLTMQKMMRMIVPCRMRITGVDGTWKLSQNKPDAVRLAAADGVEAHGFGAGTGTLARQMRAAKGA</sequence>
<evidence type="ECO:0000313" key="1">
    <source>
        <dbReference type="EMBL" id="KKN80349.1"/>
    </source>
</evidence>
<protein>
    <recommendedName>
        <fullName evidence="2">Negative transcriptional regulator</fullName>
    </recommendedName>
</protein>
<name>A0A0F9TM87_9ZZZZ</name>
<dbReference type="PANTHER" id="PTHR35802:SF1">
    <property type="entry name" value="PROTEASE SYNTHASE AND SPORULATION PROTEIN PAI 2"/>
    <property type="match status" value="1"/>
</dbReference>
<dbReference type="InterPro" id="IPR007396">
    <property type="entry name" value="TR_PAI2-type"/>
</dbReference>